<evidence type="ECO:0000313" key="3">
    <source>
        <dbReference type="Proteomes" id="UP000323930"/>
    </source>
</evidence>
<dbReference type="SUPFAM" id="SSF52540">
    <property type="entry name" value="P-loop containing nucleoside triphosphate hydrolases"/>
    <property type="match status" value="1"/>
</dbReference>
<reference evidence="2 3" key="1">
    <citation type="submission" date="2019-08" db="EMBL/GenBank/DDBJ databases">
        <title>Seonamhaeicola sediminis sp. nov., isolated from marine sediment.</title>
        <authorList>
            <person name="Cao W.R."/>
        </authorList>
    </citation>
    <scope>NUCLEOTIDE SEQUENCE [LARGE SCALE GENOMIC DNA]</scope>
    <source>
        <strain evidence="2 3">B011</strain>
    </source>
</reference>
<dbReference type="PANTHER" id="PTHR13748:SF62">
    <property type="entry name" value="COBW DOMAIN-CONTAINING PROTEIN"/>
    <property type="match status" value="1"/>
</dbReference>
<dbReference type="Proteomes" id="UP000323930">
    <property type="component" value="Unassembled WGS sequence"/>
</dbReference>
<dbReference type="InterPro" id="IPR027417">
    <property type="entry name" value="P-loop_NTPase"/>
</dbReference>
<dbReference type="InterPro" id="IPR003495">
    <property type="entry name" value="CobW/HypB/UreG_nucleotide-bd"/>
</dbReference>
<dbReference type="Pfam" id="PF02492">
    <property type="entry name" value="cobW"/>
    <property type="match status" value="1"/>
</dbReference>
<protein>
    <submittedName>
        <fullName evidence="2">GTP-binding protein</fullName>
    </submittedName>
</protein>
<dbReference type="AlphaFoldDB" id="A0A5D0HJU1"/>
<keyword evidence="3" id="KW-1185">Reference proteome</keyword>
<dbReference type="PANTHER" id="PTHR13748">
    <property type="entry name" value="COBW-RELATED"/>
    <property type="match status" value="1"/>
</dbReference>
<dbReference type="GO" id="GO:0005737">
    <property type="term" value="C:cytoplasm"/>
    <property type="evidence" value="ECO:0007669"/>
    <property type="project" value="TreeGrafter"/>
</dbReference>
<dbReference type="OrthoDB" id="9808822at2"/>
<organism evidence="2 3">
    <name type="scientific">Seonamhaeicola marinus</name>
    <dbReference type="NCBI Taxonomy" id="1912246"/>
    <lineage>
        <taxon>Bacteria</taxon>
        <taxon>Pseudomonadati</taxon>
        <taxon>Bacteroidota</taxon>
        <taxon>Flavobacteriia</taxon>
        <taxon>Flavobacteriales</taxon>
        <taxon>Flavobacteriaceae</taxon>
    </lineage>
</organism>
<evidence type="ECO:0000313" key="2">
    <source>
        <dbReference type="EMBL" id="TYA71653.1"/>
    </source>
</evidence>
<evidence type="ECO:0000259" key="1">
    <source>
        <dbReference type="Pfam" id="PF02492"/>
    </source>
</evidence>
<accession>A0A5D0HJU1</accession>
<dbReference type="EMBL" id="VSDQ01000718">
    <property type="protein sequence ID" value="TYA71653.1"/>
    <property type="molecule type" value="Genomic_DNA"/>
</dbReference>
<proteinExistence type="predicted"/>
<comment type="caution">
    <text evidence="2">The sequence shown here is derived from an EMBL/GenBank/DDBJ whole genome shotgun (WGS) entry which is preliminary data.</text>
</comment>
<dbReference type="InterPro" id="IPR051316">
    <property type="entry name" value="Zinc-reg_GTPase_activator"/>
</dbReference>
<dbReference type="RefSeq" id="WP_148544639.1">
    <property type="nucleotide sequence ID" value="NZ_VSDQ01000718.1"/>
</dbReference>
<name>A0A5D0HJU1_9FLAO</name>
<gene>
    <name evidence="2" type="ORF">FUA24_18995</name>
</gene>
<sequence>MEAIITVVGFLGSGKTTLLKHLTTNFINKGFSPFVVLNDYENALIDAQQFTEQIELQSIKALNGSCICCSGIVELRNIVNRIPKRTNGITLIEANGTSDACSLMEFLGVGIDERFLPPVQISVVDVKNWQKRGEHNELEKNQIQVSSLLVLTHLENTTQSRQNEVINDLKSVNPEANIITLSDLDVTLLPNLSPSENTAQKLDHFKAHWASCSVDLPNLPNVDCIYAICNDIPNSILRVKGCVQIADEDNYTYFERLPDGEIKIRPFKGIPSTGTKLLTIGPGSDPTMLKNVIKNIKQQQLHQVIRTFKF</sequence>
<dbReference type="Gene3D" id="3.40.50.300">
    <property type="entry name" value="P-loop containing nucleotide triphosphate hydrolases"/>
    <property type="match status" value="1"/>
</dbReference>
<feature type="domain" description="CobW/HypB/UreG nucleotide-binding" evidence="1">
    <location>
        <begin position="4"/>
        <end position="179"/>
    </location>
</feature>